<dbReference type="EMBL" id="FWPT01000008">
    <property type="protein sequence ID" value="SMA49603.1"/>
    <property type="molecule type" value="Genomic_DNA"/>
</dbReference>
<organism evidence="1 2">
    <name type="scientific">Parendozoicomonas haliclonae</name>
    <dbReference type="NCBI Taxonomy" id="1960125"/>
    <lineage>
        <taxon>Bacteria</taxon>
        <taxon>Pseudomonadati</taxon>
        <taxon>Pseudomonadota</taxon>
        <taxon>Gammaproteobacteria</taxon>
        <taxon>Oceanospirillales</taxon>
        <taxon>Endozoicomonadaceae</taxon>
        <taxon>Parendozoicomonas</taxon>
    </lineage>
</organism>
<accession>A0A1X7AMU2</accession>
<dbReference type="AlphaFoldDB" id="A0A1X7AMU2"/>
<reference evidence="1 2" key="1">
    <citation type="submission" date="2017-03" db="EMBL/GenBank/DDBJ databases">
        <authorList>
            <person name="Afonso C.L."/>
            <person name="Miller P.J."/>
            <person name="Scott M.A."/>
            <person name="Spackman E."/>
            <person name="Goraichik I."/>
            <person name="Dimitrov K.M."/>
            <person name="Suarez D.L."/>
            <person name="Swayne D.E."/>
        </authorList>
    </citation>
    <scope>NUCLEOTIDE SEQUENCE [LARGE SCALE GENOMIC DNA]</scope>
    <source>
        <strain evidence="1">SB41UT1</strain>
    </source>
</reference>
<proteinExistence type="predicted"/>
<dbReference type="Proteomes" id="UP000196573">
    <property type="component" value="Unassembled WGS sequence"/>
</dbReference>
<sequence length="403" mass="45543">MAHIVLAWELGGGFGHLNRLLSLAQELLDAGYRVSLVARDAELARVHFRHLPIAIYQAPHIQEELPGSLAQTPAYVHVLFNVGYGDPEILGCLVRDWFYLLAELSPDLLIADHAPTALMVSRDWDIPRINYGDGFTCPAPTSPLPVLHGDISLNDVLQSEWQILGWCNQTLEQLGLSPLEWLGQIYDVDEVFLMTWPELDHLGHREQVCYHGVQPPPPRFNSQSYNAPPLQSCGMPHFFAYLKQTPWLESQLQVLSSLGVYGEVYVKDMAHSLREQYICRHEIRLLTEPADMHAVLLGTDLVISHGGHELTALCLQAGVPQLHVPLNLEQQLIARRCQQTGTSLSVEPHQFEEQLHSMLHNLRYYSDQAEQVVEKLTVSPFPLRRCLVLIDHWLQVKQAVNAD</sequence>
<dbReference type="OrthoDB" id="271062at2"/>
<keyword evidence="2" id="KW-1185">Reference proteome</keyword>
<protein>
    <recommendedName>
        <fullName evidence="3">Glycosyl transferase family 28 C-terminal domain-containing protein</fullName>
    </recommendedName>
</protein>
<gene>
    <name evidence="1" type="ORF">EHSB41UT_03388</name>
</gene>
<evidence type="ECO:0000313" key="1">
    <source>
        <dbReference type="EMBL" id="SMA49603.1"/>
    </source>
</evidence>
<dbReference type="RefSeq" id="WP_087112034.1">
    <property type="nucleotide sequence ID" value="NZ_CBCSCN010000010.1"/>
</dbReference>
<evidence type="ECO:0000313" key="2">
    <source>
        <dbReference type="Proteomes" id="UP000196573"/>
    </source>
</evidence>
<name>A0A1X7AMU2_9GAMM</name>
<dbReference type="Gene3D" id="3.40.50.2000">
    <property type="entry name" value="Glycogen Phosphorylase B"/>
    <property type="match status" value="2"/>
</dbReference>
<dbReference type="SUPFAM" id="SSF53756">
    <property type="entry name" value="UDP-Glycosyltransferase/glycogen phosphorylase"/>
    <property type="match status" value="1"/>
</dbReference>
<evidence type="ECO:0008006" key="3">
    <source>
        <dbReference type="Google" id="ProtNLM"/>
    </source>
</evidence>